<dbReference type="EMBL" id="JAGKQM010001776">
    <property type="protein sequence ID" value="KAH0851384.1"/>
    <property type="molecule type" value="Genomic_DNA"/>
</dbReference>
<dbReference type="Proteomes" id="UP000824890">
    <property type="component" value="Unassembled WGS sequence"/>
</dbReference>
<feature type="region of interest" description="Disordered" evidence="1">
    <location>
        <begin position="1"/>
        <end position="30"/>
    </location>
</feature>
<evidence type="ECO:0000313" key="2">
    <source>
        <dbReference type="EMBL" id="KAH0851384.1"/>
    </source>
</evidence>
<protein>
    <submittedName>
        <fullName evidence="2">Uncharacterized protein</fullName>
    </submittedName>
</protein>
<evidence type="ECO:0000313" key="3">
    <source>
        <dbReference type="Proteomes" id="UP000824890"/>
    </source>
</evidence>
<reference evidence="2 3" key="1">
    <citation type="submission" date="2021-05" db="EMBL/GenBank/DDBJ databases">
        <title>Genome Assembly of Synthetic Allotetraploid Brassica napus Reveals Homoeologous Exchanges between Subgenomes.</title>
        <authorList>
            <person name="Davis J.T."/>
        </authorList>
    </citation>
    <scope>NUCLEOTIDE SEQUENCE [LARGE SCALE GENOMIC DNA]</scope>
    <source>
        <strain evidence="3">cv. Da-Ae</strain>
        <tissue evidence="2">Seedling</tissue>
    </source>
</reference>
<gene>
    <name evidence="2" type="ORF">HID58_094788</name>
</gene>
<comment type="caution">
    <text evidence="2">The sequence shown here is derived from an EMBL/GenBank/DDBJ whole genome shotgun (WGS) entry which is preliminary data.</text>
</comment>
<name>A0ABQ7X7R2_BRANA</name>
<evidence type="ECO:0000256" key="1">
    <source>
        <dbReference type="SAM" id="MobiDB-lite"/>
    </source>
</evidence>
<proteinExistence type="predicted"/>
<organism evidence="2 3">
    <name type="scientific">Brassica napus</name>
    <name type="common">Rape</name>
    <dbReference type="NCBI Taxonomy" id="3708"/>
    <lineage>
        <taxon>Eukaryota</taxon>
        <taxon>Viridiplantae</taxon>
        <taxon>Streptophyta</taxon>
        <taxon>Embryophyta</taxon>
        <taxon>Tracheophyta</taxon>
        <taxon>Spermatophyta</taxon>
        <taxon>Magnoliopsida</taxon>
        <taxon>eudicotyledons</taxon>
        <taxon>Gunneridae</taxon>
        <taxon>Pentapetalae</taxon>
        <taxon>rosids</taxon>
        <taxon>malvids</taxon>
        <taxon>Brassicales</taxon>
        <taxon>Brassicaceae</taxon>
        <taxon>Brassiceae</taxon>
        <taxon>Brassica</taxon>
    </lineage>
</organism>
<sequence length="183" mass="20378">MVETRRSSSASKSFYTSSSSPELSSHLQSLPSDLRSRSMLLLNPHRQRNRRAMDTEKTVLTDVPVLEISLEADTNPKVDVVPTPTIAGEVVTDGEKSKAGKNRAKDPWAKLLSEYSQAFEFKENLKLQQFMKLACILCTCTLAIFSQLRGKVSLILSKSKKHEVGMTGITLEIIDDIHCHVLC</sequence>
<feature type="compositionally biased region" description="Low complexity" evidence="1">
    <location>
        <begin position="7"/>
        <end position="30"/>
    </location>
</feature>
<accession>A0ABQ7X7R2</accession>
<keyword evidence="3" id="KW-1185">Reference proteome</keyword>